<gene>
    <name evidence="1" type="ORF">GCM10009668_21760</name>
</gene>
<protein>
    <submittedName>
        <fullName evidence="1">DNA alkylation repair protein</fullName>
    </submittedName>
</protein>
<proteinExistence type="predicted"/>
<dbReference type="SUPFAM" id="SSF48371">
    <property type="entry name" value="ARM repeat"/>
    <property type="match status" value="1"/>
</dbReference>
<dbReference type="EMBL" id="BAAALG010000009">
    <property type="protein sequence ID" value="GAA1102797.1"/>
    <property type="molecule type" value="Genomic_DNA"/>
</dbReference>
<dbReference type="InterPro" id="IPR014825">
    <property type="entry name" value="DNA_alkylation"/>
</dbReference>
<dbReference type="Gene3D" id="1.25.10.90">
    <property type="match status" value="1"/>
</dbReference>
<dbReference type="PANTHER" id="PTHR34070:SF1">
    <property type="entry name" value="DNA ALKYLATION REPAIR PROTEIN"/>
    <property type="match status" value="1"/>
</dbReference>
<dbReference type="Pfam" id="PF08713">
    <property type="entry name" value="DNA_alkylation"/>
    <property type="match status" value="1"/>
</dbReference>
<keyword evidence="2" id="KW-1185">Reference proteome</keyword>
<dbReference type="CDD" id="cd06561">
    <property type="entry name" value="AlkD_like"/>
    <property type="match status" value="1"/>
</dbReference>
<dbReference type="Proteomes" id="UP001501581">
    <property type="component" value="Unassembled WGS sequence"/>
</dbReference>
<organism evidence="1 2">
    <name type="scientific">Nocardioides dubius</name>
    <dbReference type="NCBI Taxonomy" id="317019"/>
    <lineage>
        <taxon>Bacteria</taxon>
        <taxon>Bacillati</taxon>
        <taxon>Actinomycetota</taxon>
        <taxon>Actinomycetes</taxon>
        <taxon>Propionibacteriales</taxon>
        <taxon>Nocardioidaceae</taxon>
        <taxon>Nocardioides</taxon>
    </lineage>
</organism>
<accession>A0ABN1TU21</accession>
<name>A0ABN1TU21_9ACTN</name>
<reference evidence="1 2" key="1">
    <citation type="journal article" date="2019" name="Int. J. Syst. Evol. Microbiol.">
        <title>The Global Catalogue of Microorganisms (GCM) 10K type strain sequencing project: providing services to taxonomists for standard genome sequencing and annotation.</title>
        <authorList>
            <consortium name="The Broad Institute Genomics Platform"/>
            <consortium name="The Broad Institute Genome Sequencing Center for Infectious Disease"/>
            <person name="Wu L."/>
            <person name="Ma J."/>
        </authorList>
    </citation>
    <scope>NUCLEOTIDE SEQUENCE [LARGE SCALE GENOMIC DNA]</scope>
    <source>
        <strain evidence="1 2">JCM 13008</strain>
    </source>
</reference>
<comment type="caution">
    <text evidence="1">The sequence shown here is derived from an EMBL/GenBank/DDBJ whole genome shotgun (WGS) entry which is preliminary data.</text>
</comment>
<dbReference type="PANTHER" id="PTHR34070">
    <property type="entry name" value="ARMADILLO-TYPE FOLD"/>
    <property type="match status" value="1"/>
</dbReference>
<sequence length="247" mass="27343">MVPTLTADDVRAALALRADPYYAESLARFFQTHPGGYGEGDVFLGVRVPVVRAVAKEHTGLAWSEVRDLLDDDEHEHRFAALAMAVDAFRRALRPRSRDDALRKQLHELYLDAVHAGCVNSWDLVDVSAEWLVGEHLRTEGAGTALVMELVGEQDLWRRRVGIIATFAHIKAGASAPTFAAASAVIDDRRDLIQKASGWMLREVGKRIDRAALVDHLTEHASRMGRTALSYATEQLDADLRAQLRAL</sequence>
<dbReference type="InterPro" id="IPR016024">
    <property type="entry name" value="ARM-type_fold"/>
</dbReference>
<evidence type="ECO:0000313" key="1">
    <source>
        <dbReference type="EMBL" id="GAA1102797.1"/>
    </source>
</evidence>
<evidence type="ECO:0000313" key="2">
    <source>
        <dbReference type="Proteomes" id="UP001501581"/>
    </source>
</evidence>